<proteinExistence type="predicted"/>
<sequence length="201" mass="23310">MSAATRAFATLELLEAILLEIWETILWQTGGVLISQRVNRAFRSCILGSPEIQRRLGLKVKIIRVPVPIFSHLRAPRLNRLAYRALTKLKGLEGVQLLTHPTETLTLRQFDLEMALKDNSASFLMYLRSPMSEYTIILISQMERRRRLELTWRSAQVTFKVQPFGVLVKMAMSLQNPADDIERIEELKNWWNVNSQYLRGE</sequence>
<gene>
    <name evidence="1" type="ORF">AC579_7623</name>
</gene>
<dbReference type="EMBL" id="LFZO01001051">
    <property type="protein sequence ID" value="KXS93985.1"/>
    <property type="molecule type" value="Genomic_DNA"/>
</dbReference>
<protein>
    <submittedName>
        <fullName evidence="1">Uncharacterized protein</fullName>
    </submittedName>
</protein>
<keyword evidence="2" id="KW-1185">Reference proteome</keyword>
<reference evidence="1 2" key="1">
    <citation type="submission" date="2015-07" db="EMBL/GenBank/DDBJ databases">
        <title>Comparative genomics of the Sigatoka disease complex on banana suggests a link between parallel evolutionary changes in Pseudocercospora fijiensis and Pseudocercospora eumusae and increased virulence on the banana host.</title>
        <authorList>
            <person name="Chang T.-C."/>
            <person name="Salvucci A."/>
            <person name="Crous P.W."/>
            <person name="Stergiopoulos I."/>
        </authorList>
    </citation>
    <scope>NUCLEOTIDE SEQUENCE [LARGE SCALE GENOMIC DNA]</scope>
    <source>
        <strain evidence="1 2">CBS 116634</strain>
    </source>
</reference>
<dbReference type="AlphaFoldDB" id="A0A139GUW9"/>
<comment type="caution">
    <text evidence="1">The sequence shown here is derived from an EMBL/GenBank/DDBJ whole genome shotgun (WGS) entry which is preliminary data.</text>
</comment>
<evidence type="ECO:0000313" key="2">
    <source>
        <dbReference type="Proteomes" id="UP000073492"/>
    </source>
</evidence>
<name>A0A139GUW9_9PEZI</name>
<organism evidence="1 2">
    <name type="scientific">Pseudocercospora musae</name>
    <dbReference type="NCBI Taxonomy" id="113226"/>
    <lineage>
        <taxon>Eukaryota</taxon>
        <taxon>Fungi</taxon>
        <taxon>Dikarya</taxon>
        <taxon>Ascomycota</taxon>
        <taxon>Pezizomycotina</taxon>
        <taxon>Dothideomycetes</taxon>
        <taxon>Dothideomycetidae</taxon>
        <taxon>Mycosphaerellales</taxon>
        <taxon>Mycosphaerellaceae</taxon>
        <taxon>Pseudocercospora</taxon>
    </lineage>
</organism>
<accession>A0A139GUW9</accession>
<dbReference type="OrthoDB" id="10468132at2759"/>
<dbReference type="Proteomes" id="UP000073492">
    <property type="component" value="Unassembled WGS sequence"/>
</dbReference>
<evidence type="ECO:0000313" key="1">
    <source>
        <dbReference type="EMBL" id="KXS93985.1"/>
    </source>
</evidence>